<accession>A0A5A7PAY1</accession>
<organism evidence="1 2">
    <name type="scientific">Striga asiatica</name>
    <name type="common">Asiatic witchweed</name>
    <name type="synonym">Buchnera asiatica</name>
    <dbReference type="NCBI Taxonomy" id="4170"/>
    <lineage>
        <taxon>Eukaryota</taxon>
        <taxon>Viridiplantae</taxon>
        <taxon>Streptophyta</taxon>
        <taxon>Embryophyta</taxon>
        <taxon>Tracheophyta</taxon>
        <taxon>Spermatophyta</taxon>
        <taxon>Magnoliopsida</taxon>
        <taxon>eudicotyledons</taxon>
        <taxon>Gunneridae</taxon>
        <taxon>Pentapetalae</taxon>
        <taxon>asterids</taxon>
        <taxon>lamiids</taxon>
        <taxon>Lamiales</taxon>
        <taxon>Orobanchaceae</taxon>
        <taxon>Buchnereae</taxon>
        <taxon>Striga</taxon>
    </lineage>
</organism>
<name>A0A5A7PAY1_STRAF</name>
<proteinExistence type="predicted"/>
<dbReference type="GO" id="GO:0032259">
    <property type="term" value="P:methylation"/>
    <property type="evidence" value="ECO:0007669"/>
    <property type="project" value="UniProtKB-KW"/>
</dbReference>
<gene>
    <name evidence="1" type="ORF">STAS_05566</name>
</gene>
<dbReference type="Proteomes" id="UP000325081">
    <property type="component" value="Unassembled WGS sequence"/>
</dbReference>
<keyword evidence="2" id="KW-1185">Reference proteome</keyword>
<comment type="caution">
    <text evidence="1">The sequence shown here is derived from an EMBL/GenBank/DDBJ whole genome shotgun (WGS) entry which is preliminary data.</text>
</comment>
<dbReference type="GO" id="GO:0008168">
    <property type="term" value="F:methyltransferase activity"/>
    <property type="evidence" value="ECO:0007669"/>
    <property type="project" value="UniProtKB-KW"/>
</dbReference>
<evidence type="ECO:0000313" key="1">
    <source>
        <dbReference type="EMBL" id="GER29678.1"/>
    </source>
</evidence>
<keyword evidence="1" id="KW-0489">Methyltransferase</keyword>
<dbReference type="AlphaFoldDB" id="A0A5A7PAY1"/>
<protein>
    <submittedName>
        <fullName evidence="1">S-adenosyl-L-methionine-dependentmethyltransferases superfamily protein</fullName>
    </submittedName>
</protein>
<sequence length="167" mass="19666">MDARWESVLCPKNIKKIPSIPSAFNVMNRSNCRVESTYFDKYFYVEQFTHNENIGYPSQETKKWQENEAQESKRKLCRGSFFWSSENVSYLCLWSISGVWVDPFCGRFGGFFGCLWKIQLNVTQSLQERVFLNVHKNRTQVKTCDMCEQERSSVKVVLSNQSIIYHD</sequence>
<reference evidence="2" key="1">
    <citation type="journal article" date="2019" name="Curr. Biol.">
        <title>Genome Sequence of Striga asiatica Provides Insight into the Evolution of Plant Parasitism.</title>
        <authorList>
            <person name="Yoshida S."/>
            <person name="Kim S."/>
            <person name="Wafula E.K."/>
            <person name="Tanskanen J."/>
            <person name="Kim Y.M."/>
            <person name="Honaas L."/>
            <person name="Yang Z."/>
            <person name="Spallek T."/>
            <person name="Conn C.E."/>
            <person name="Ichihashi Y."/>
            <person name="Cheong K."/>
            <person name="Cui S."/>
            <person name="Der J.P."/>
            <person name="Gundlach H."/>
            <person name="Jiao Y."/>
            <person name="Hori C."/>
            <person name="Ishida J.K."/>
            <person name="Kasahara H."/>
            <person name="Kiba T."/>
            <person name="Kim M.S."/>
            <person name="Koo N."/>
            <person name="Laohavisit A."/>
            <person name="Lee Y.H."/>
            <person name="Lumba S."/>
            <person name="McCourt P."/>
            <person name="Mortimer J.C."/>
            <person name="Mutuku J.M."/>
            <person name="Nomura T."/>
            <person name="Sasaki-Sekimoto Y."/>
            <person name="Seto Y."/>
            <person name="Wang Y."/>
            <person name="Wakatake T."/>
            <person name="Sakakibara H."/>
            <person name="Demura T."/>
            <person name="Yamaguchi S."/>
            <person name="Yoneyama K."/>
            <person name="Manabe R.I."/>
            <person name="Nelson D.C."/>
            <person name="Schulman A.H."/>
            <person name="Timko M.P."/>
            <person name="dePamphilis C.W."/>
            <person name="Choi D."/>
            <person name="Shirasu K."/>
        </authorList>
    </citation>
    <scope>NUCLEOTIDE SEQUENCE [LARGE SCALE GENOMIC DNA]</scope>
    <source>
        <strain evidence="2">cv. UVA1</strain>
    </source>
</reference>
<dbReference type="EMBL" id="BKCP01004224">
    <property type="protein sequence ID" value="GER29678.1"/>
    <property type="molecule type" value="Genomic_DNA"/>
</dbReference>
<keyword evidence="1" id="KW-0808">Transferase</keyword>
<evidence type="ECO:0000313" key="2">
    <source>
        <dbReference type="Proteomes" id="UP000325081"/>
    </source>
</evidence>